<comment type="cofactor">
    <cofactor evidence="1 4">
        <name>heme</name>
        <dbReference type="ChEBI" id="CHEBI:30413"/>
    </cofactor>
</comment>
<evidence type="ECO:0000256" key="5">
    <source>
        <dbReference type="RuleBase" id="RU000461"/>
    </source>
</evidence>
<dbReference type="RefSeq" id="XP_013346983.1">
    <property type="nucleotide sequence ID" value="XM_013491529.1"/>
</dbReference>
<dbReference type="PRINTS" id="PR00385">
    <property type="entry name" value="P450"/>
</dbReference>
<dbReference type="GO" id="GO:0005506">
    <property type="term" value="F:iron ion binding"/>
    <property type="evidence" value="ECO:0007669"/>
    <property type="project" value="InterPro"/>
</dbReference>
<dbReference type="InParanoid" id="A0A074YQ00"/>
<proteinExistence type="inferred from homology"/>
<evidence type="ECO:0000256" key="4">
    <source>
        <dbReference type="PIRSR" id="PIRSR602401-1"/>
    </source>
</evidence>
<protein>
    <recommendedName>
        <fullName evidence="8">P450 monooxygenase</fullName>
    </recommendedName>
</protein>
<evidence type="ECO:0000256" key="2">
    <source>
        <dbReference type="ARBA" id="ARBA00022723"/>
    </source>
</evidence>
<comment type="similarity">
    <text evidence="5">Belongs to the cytochrome P450 family.</text>
</comment>
<dbReference type="InterPro" id="IPR002401">
    <property type="entry name" value="Cyt_P450_E_grp-I"/>
</dbReference>
<dbReference type="STRING" id="1043005.A0A074YQ00"/>
<keyword evidence="2 4" id="KW-0479">Metal-binding</keyword>
<dbReference type="Gene3D" id="1.10.630.10">
    <property type="entry name" value="Cytochrome P450"/>
    <property type="match status" value="1"/>
</dbReference>
<dbReference type="EMBL" id="KL584752">
    <property type="protein sequence ID" value="KEQ98224.1"/>
    <property type="molecule type" value="Genomic_DNA"/>
</dbReference>
<evidence type="ECO:0000256" key="1">
    <source>
        <dbReference type="ARBA" id="ARBA00001971"/>
    </source>
</evidence>
<dbReference type="Pfam" id="PF00067">
    <property type="entry name" value="p450"/>
    <property type="match status" value="1"/>
</dbReference>
<dbReference type="InterPro" id="IPR001128">
    <property type="entry name" value="Cyt_P450"/>
</dbReference>
<dbReference type="OMA" id="LHWFSLD"/>
<dbReference type="OrthoDB" id="1470350at2759"/>
<name>A0A074YQ00_AURSE</name>
<gene>
    <name evidence="6" type="ORF">AUEXF2481DRAFT_86216</name>
</gene>
<keyword evidence="7" id="KW-1185">Reference proteome</keyword>
<dbReference type="InterPro" id="IPR017972">
    <property type="entry name" value="Cyt_P450_CS"/>
</dbReference>
<dbReference type="Proteomes" id="UP000030641">
    <property type="component" value="Unassembled WGS sequence"/>
</dbReference>
<keyword evidence="4 5" id="KW-0349">Heme</keyword>
<organism evidence="6 7">
    <name type="scientific">Aureobasidium subglaciale (strain EXF-2481)</name>
    <name type="common">Aureobasidium pullulans var. subglaciale</name>
    <dbReference type="NCBI Taxonomy" id="1043005"/>
    <lineage>
        <taxon>Eukaryota</taxon>
        <taxon>Fungi</taxon>
        <taxon>Dikarya</taxon>
        <taxon>Ascomycota</taxon>
        <taxon>Pezizomycotina</taxon>
        <taxon>Dothideomycetes</taxon>
        <taxon>Dothideomycetidae</taxon>
        <taxon>Dothideales</taxon>
        <taxon>Saccotheciaceae</taxon>
        <taxon>Aureobasidium</taxon>
    </lineage>
</organism>
<keyword evidence="5" id="KW-0560">Oxidoreductase</keyword>
<reference evidence="6 7" key="1">
    <citation type="journal article" date="2014" name="BMC Genomics">
        <title>Genome sequencing of four Aureobasidium pullulans varieties: biotechnological potential, stress tolerance, and description of new species.</title>
        <authorList>
            <person name="Gostin Ar C."/>
            <person name="Ohm R.A."/>
            <person name="Kogej T."/>
            <person name="Sonjak S."/>
            <person name="Turk M."/>
            <person name="Zajc J."/>
            <person name="Zalar P."/>
            <person name="Grube M."/>
            <person name="Sun H."/>
            <person name="Han J."/>
            <person name="Sharma A."/>
            <person name="Chiniquy J."/>
            <person name="Ngan C.Y."/>
            <person name="Lipzen A."/>
            <person name="Barry K."/>
            <person name="Grigoriev I.V."/>
            <person name="Gunde-Cimerman N."/>
        </authorList>
    </citation>
    <scope>NUCLEOTIDE SEQUENCE [LARGE SCALE GENOMIC DNA]</scope>
    <source>
        <strain evidence="6 7">EXF-2481</strain>
    </source>
</reference>
<feature type="binding site" description="axial binding residue" evidence="4">
    <location>
        <position position="459"/>
    </location>
    <ligand>
        <name>heme</name>
        <dbReference type="ChEBI" id="CHEBI:30413"/>
    </ligand>
    <ligandPart>
        <name>Fe</name>
        <dbReference type="ChEBI" id="CHEBI:18248"/>
    </ligandPart>
</feature>
<dbReference type="SUPFAM" id="SSF48264">
    <property type="entry name" value="Cytochrome P450"/>
    <property type="match status" value="1"/>
</dbReference>
<keyword evidence="5" id="KW-0503">Monooxygenase</keyword>
<dbReference type="PANTHER" id="PTHR24305:SF164">
    <property type="entry name" value="P450, PUTATIVE (EUROFUNG)-RELATED"/>
    <property type="match status" value="1"/>
</dbReference>
<dbReference type="GO" id="GO:0020037">
    <property type="term" value="F:heme binding"/>
    <property type="evidence" value="ECO:0007669"/>
    <property type="project" value="InterPro"/>
</dbReference>
<dbReference type="InterPro" id="IPR050121">
    <property type="entry name" value="Cytochrome_P450_monoxygenase"/>
</dbReference>
<dbReference type="AlphaFoldDB" id="A0A074YQ00"/>
<dbReference type="InterPro" id="IPR036396">
    <property type="entry name" value="Cyt_P450_sf"/>
</dbReference>
<dbReference type="PROSITE" id="PS00086">
    <property type="entry name" value="CYTOCHROME_P450"/>
    <property type="match status" value="1"/>
</dbReference>
<keyword evidence="3 4" id="KW-0408">Iron</keyword>
<dbReference type="CDD" id="cd11059">
    <property type="entry name" value="CYP_fungal"/>
    <property type="match status" value="1"/>
</dbReference>
<dbReference type="HOGENOM" id="CLU_001570_14_2_1"/>
<sequence>MLSVIIFIAAIAAAAYHTIIEPLYLNPKSRIPGPKTFALTKWRLAWEDFKGTRTRTIHALHEKYGPIVRIGPDEIHCNSLEALRTIYGAGSGFERTWFYRMFDAYGKQNLFTFHTAKEHSERKKLVANAYSKSLMLKGPAALMVQEKVSQYLALIRAQGDQPHEIFGSLHYFSLDAITHFLYGPSYGGTSALKGDAKDRALLNDIVDPTRRYLSWFAVHLPSLTKWLYTRQGLIERMLRPVLPMQKPTTYTGIRKHALDAYYRFQSAAETESDSLIAEPTIISRLWKSHTSVKGSDHNTLDSLDIASECADHLLAGIDTTADTLMFLIWALSRPQNLDIQKRLIEEVRALPQDAFEDDLPKLDVIDKLPYLDAVIKETLRLYAPLPASEPRSLATDCVIDGYTIPARTVVNMSPYSLHRNADAFDAPLTFNPDRWFGQADKLALMNRWFWAFSSGGRMCIGLHLAMAEMTALVVGIYREYSTSIAPGFEEKSPAITSRFEMFYDETVPEIAEHTCMIHFTKASL</sequence>
<accession>A0A074YQ00</accession>
<dbReference type="GO" id="GO:0004497">
    <property type="term" value="F:monooxygenase activity"/>
    <property type="evidence" value="ECO:0007669"/>
    <property type="project" value="UniProtKB-KW"/>
</dbReference>
<evidence type="ECO:0000313" key="7">
    <source>
        <dbReference type="Proteomes" id="UP000030641"/>
    </source>
</evidence>
<dbReference type="PRINTS" id="PR00463">
    <property type="entry name" value="EP450I"/>
</dbReference>
<evidence type="ECO:0000256" key="3">
    <source>
        <dbReference type="ARBA" id="ARBA00023004"/>
    </source>
</evidence>
<evidence type="ECO:0000313" key="6">
    <source>
        <dbReference type="EMBL" id="KEQ98224.1"/>
    </source>
</evidence>
<evidence type="ECO:0008006" key="8">
    <source>
        <dbReference type="Google" id="ProtNLM"/>
    </source>
</evidence>
<dbReference type="PANTHER" id="PTHR24305">
    <property type="entry name" value="CYTOCHROME P450"/>
    <property type="match status" value="1"/>
</dbReference>
<dbReference type="GO" id="GO:0016705">
    <property type="term" value="F:oxidoreductase activity, acting on paired donors, with incorporation or reduction of molecular oxygen"/>
    <property type="evidence" value="ECO:0007669"/>
    <property type="project" value="InterPro"/>
</dbReference>
<dbReference type="GeneID" id="25371908"/>